<evidence type="ECO:0000313" key="3">
    <source>
        <dbReference type="Proteomes" id="UP000094385"/>
    </source>
</evidence>
<sequence>MAGAKSRTQSHETYQVLSNAEEKTLVRWITRLSATGYPATPASITAWFDAFQLRFQEQKYELCDIQNMNETGFTVGDTQSTCIIVNSTQKSNWKVTAGMQEWHLLQPLDVGVYEPLKRYHSEEVDRYTRASIQRIKQSFTPQNIQSWCTGAGLISSSPRRVSNSPSSSRAAMYYSNLNIVNLDPSILKSSPPDGTELEHANSVFNTALASNESPAWPTRRHTKRKPSWSKRPIQEVDNVQEEEEVENSSCESELDFVNCLARRTTSKLGV</sequence>
<reference evidence="2 3" key="1">
    <citation type="journal article" date="2016" name="Proc. Natl. Acad. Sci. U.S.A.">
        <title>Comparative genomics of biotechnologically important yeasts.</title>
        <authorList>
            <person name="Riley R."/>
            <person name="Haridas S."/>
            <person name="Wolfe K.H."/>
            <person name="Lopes M.R."/>
            <person name="Hittinger C.T."/>
            <person name="Goeker M."/>
            <person name="Salamov A.A."/>
            <person name="Wisecaver J.H."/>
            <person name="Long T.M."/>
            <person name="Calvey C.H."/>
            <person name="Aerts A.L."/>
            <person name="Barry K.W."/>
            <person name="Choi C."/>
            <person name="Clum A."/>
            <person name="Coughlan A.Y."/>
            <person name="Deshpande S."/>
            <person name="Douglass A.P."/>
            <person name="Hanson S.J."/>
            <person name="Klenk H.-P."/>
            <person name="LaButti K.M."/>
            <person name="Lapidus A."/>
            <person name="Lindquist E.A."/>
            <person name="Lipzen A.M."/>
            <person name="Meier-Kolthoff J.P."/>
            <person name="Ohm R.A."/>
            <person name="Otillar R.P."/>
            <person name="Pangilinan J.L."/>
            <person name="Peng Y."/>
            <person name="Rokas A."/>
            <person name="Rosa C.A."/>
            <person name="Scheuner C."/>
            <person name="Sibirny A.A."/>
            <person name="Slot J.C."/>
            <person name="Stielow J.B."/>
            <person name="Sun H."/>
            <person name="Kurtzman C.P."/>
            <person name="Blackwell M."/>
            <person name="Grigoriev I.V."/>
            <person name="Jeffries T.W."/>
        </authorList>
    </citation>
    <scope>NUCLEOTIDE SEQUENCE [LARGE SCALE GENOMIC DNA]</scope>
    <source>
        <strain evidence="2 3">NRRL Y-11557</strain>
    </source>
</reference>
<keyword evidence="3" id="KW-1185">Reference proteome</keyword>
<protein>
    <recommendedName>
        <fullName evidence="4">HTH CENPB-type domain-containing protein</fullName>
    </recommendedName>
</protein>
<evidence type="ECO:0000256" key="1">
    <source>
        <dbReference type="SAM" id="MobiDB-lite"/>
    </source>
</evidence>
<organism evidence="2 3">
    <name type="scientific">Lipomyces starkeyi NRRL Y-11557</name>
    <dbReference type="NCBI Taxonomy" id="675824"/>
    <lineage>
        <taxon>Eukaryota</taxon>
        <taxon>Fungi</taxon>
        <taxon>Dikarya</taxon>
        <taxon>Ascomycota</taxon>
        <taxon>Saccharomycotina</taxon>
        <taxon>Lipomycetes</taxon>
        <taxon>Lipomycetales</taxon>
        <taxon>Lipomycetaceae</taxon>
        <taxon>Lipomyces</taxon>
    </lineage>
</organism>
<evidence type="ECO:0000313" key="2">
    <source>
        <dbReference type="EMBL" id="ODQ71903.1"/>
    </source>
</evidence>
<feature type="compositionally biased region" description="Basic residues" evidence="1">
    <location>
        <begin position="218"/>
        <end position="228"/>
    </location>
</feature>
<gene>
    <name evidence="2" type="ORF">LIPSTDRAFT_72573</name>
</gene>
<dbReference type="Proteomes" id="UP000094385">
    <property type="component" value="Unassembled WGS sequence"/>
</dbReference>
<feature type="region of interest" description="Disordered" evidence="1">
    <location>
        <begin position="210"/>
        <end position="233"/>
    </location>
</feature>
<proteinExistence type="predicted"/>
<evidence type="ECO:0008006" key="4">
    <source>
        <dbReference type="Google" id="ProtNLM"/>
    </source>
</evidence>
<dbReference type="AlphaFoldDB" id="A0A1E3Q2H6"/>
<name>A0A1E3Q2H6_LIPST</name>
<dbReference type="EMBL" id="KV454296">
    <property type="protein sequence ID" value="ODQ71903.1"/>
    <property type="molecule type" value="Genomic_DNA"/>
</dbReference>
<accession>A0A1E3Q2H6</accession>